<evidence type="ECO:0008006" key="5">
    <source>
        <dbReference type="Google" id="ProtNLM"/>
    </source>
</evidence>
<accession>A0A563DY56</accession>
<dbReference type="Proteomes" id="UP000320244">
    <property type="component" value="Unassembled WGS sequence"/>
</dbReference>
<name>A0A563DY56_9MICO</name>
<evidence type="ECO:0000313" key="4">
    <source>
        <dbReference type="Proteomes" id="UP000320244"/>
    </source>
</evidence>
<sequence length="234" mass="24371">MSQQTAVRQRTRPARPSTTHPKAQQATPRLRVVQPADTHATEGVGFVVACLLLLVSGLVVLLLLNTVRAQQSFTMDRLQAQSNTLSDTQQELQSDLDNVSAPQQLALKAQSLGLRPASKIRYVRKSDGKVLGVAKDSSQAGPFTVGTLPTTPASQAAGAAQAAASAGLVAVKPKPAKKPSTDGAAHSTAKDSKAKSKSGTTSTPKTTSKPSAKGASDKSRSSQNPKTNPKKTSR</sequence>
<feature type="compositionally biased region" description="Low complexity" evidence="1">
    <location>
        <begin position="197"/>
        <end position="213"/>
    </location>
</feature>
<protein>
    <recommendedName>
        <fullName evidence="5">Cell division protein FtsL</fullName>
    </recommendedName>
</protein>
<dbReference type="EMBL" id="VCQV01000021">
    <property type="protein sequence ID" value="TWP35190.1"/>
    <property type="molecule type" value="Genomic_DNA"/>
</dbReference>
<reference evidence="3 4" key="2">
    <citation type="submission" date="2019-08" db="EMBL/GenBank/DDBJ databases">
        <title>Jejuicoccus antrihumi gen. nov., sp. nov., a new member of the family Dermacoccaceae isolated from a cave.</title>
        <authorList>
            <person name="Schumann P."/>
            <person name="Kim I.S."/>
        </authorList>
    </citation>
    <scope>NUCLEOTIDE SEQUENCE [LARGE SCALE GENOMIC DNA]</scope>
    <source>
        <strain evidence="3 4">C5-26</strain>
    </source>
</reference>
<organism evidence="3 4">
    <name type="scientific">Leekyejoonella antrihumi</name>
    <dbReference type="NCBI Taxonomy" id="1660198"/>
    <lineage>
        <taxon>Bacteria</taxon>
        <taxon>Bacillati</taxon>
        <taxon>Actinomycetota</taxon>
        <taxon>Actinomycetes</taxon>
        <taxon>Micrococcales</taxon>
        <taxon>Dermacoccaceae</taxon>
        <taxon>Leekyejoonella</taxon>
    </lineage>
</organism>
<gene>
    <name evidence="3" type="ORF">FGL98_14785</name>
</gene>
<keyword evidence="2" id="KW-0472">Membrane</keyword>
<feature type="region of interest" description="Disordered" evidence="1">
    <location>
        <begin position="1"/>
        <end position="29"/>
    </location>
</feature>
<proteinExistence type="predicted"/>
<feature type="compositionally biased region" description="Polar residues" evidence="1">
    <location>
        <begin position="16"/>
        <end position="27"/>
    </location>
</feature>
<comment type="caution">
    <text evidence="3">The sequence shown here is derived from an EMBL/GenBank/DDBJ whole genome shotgun (WGS) entry which is preliminary data.</text>
</comment>
<reference evidence="3 4" key="1">
    <citation type="submission" date="2019-05" db="EMBL/GenBank/DDBJ databases">
        <authorList>
            <person name="Lee S.D."/>
        </authorList>
    </citation>
    <scope>NUCLEOTIDE SEQUENCE [LARGE SCALE GENOMIC DNA]</scope>
    <source>
        <strain evidence="3 4">C5-26</strain>
    </source>
</reference>
<dbReference type="RefSeq" id="WP_146317778.1">
    <property type="nucleotide sequence ID" value="NZ_VCQV01000021.1"/>
</dbReference>
<keyword evidence="2" id="KW-1133">Transmembrane helix</keyword>
<evidence type="ECO:0000256" key="2">
    <source>
        <dbReference type="SAM" id="Phobius"/>
    </source>
</evidence>
<feature type="transmembrane region" description="Helical" evidence="2">
    <location>
        <begin position="44"/>
        <end position="67"/>
    </location>
</feature>
<evidence type="ECO:0000256" key="1">
    <source>
        <dbReference type="SAM" id="MobiDB-lite"/>
    </source>
</evidence>
<dbReference type="AlphaFoldDB" id="A0A563DY56"/>
<keyword evidence="2" id="KW-0812">Transmembrane</keyword>
<feature type="region of interest" description="Disordered" evidence="1">
    <location>
        <begin position="171"/>
        <end position="234"/>
    </location>
</feature>
<keyword evidence="4" id="KW-1185">Reference proteome</keyword>
<evidence type="ECO:0000313" key="3">
    <source>
        <dbReference type="EMBL" id="TWP35190.1"/>
    </source>
</evidence>
<dbReference type="OrthoDB" id="3403609at2"/>